<reference evidence="6 7" key="1">
    <citation type="submission" date="2019-09" db="EMBL/GenBank/DDBJ databases">
        <title>Complete genome sequencing of four Arcobacter species reveals a diverse suite of mobile elements.</title>
        <authorList>
            <person name="Miller W.G."/>
            <person name="Yee E."/>
            <person name="Bono J.L."/>
        </authorList>
    </citation>
    <scope>NUCLEOTIDE SEQUENCE [LARGE SCALE GENOMIC DNA]</scope>
    <source>
        <strain evidence="6 7">CCUG 56899</strain>
    </source>
</reference>
<feature type="signal peptide" evidence="4">
    <location>
        <begin position="1"/>
        <end position="22"/>
    </location>
</feature>
<dbReference type="GO" id="GO:0015833">
    <property type="term" value="P:peptide transport"/>
    <property type="evidence" value="ECO:0007669"/>
    <property type="project" value="TreeGrafter"/>
</dbReference>
<dbReference type="GO" id="GO:1904680">
    <property type="term" value="F:peptide transmembrane transporter activity"/>
    <property type="evidence" value="ECO:0007669"/>
    <property type="project" value="TreeGrafter"/>
</dbReference>
<dbReference type="AlphaFoldDB" id="A0A5C2HCL9"/>
<evidence type="ECO:0000313" key="7">
    <source>
        <dbReference type="Proteomes" id="UP000322644"/>
    </source>
</evidence>
<proteinExistence type="inferred from homology"/>
<accession>A0A5C2HCL9</accession>
<reference evidence="6 7" key="2">
    <citation type="submission" date="2019-09" db="EMBL/GenBank/DDBJ databases">
        <title>Taxonomic note: a critical rebuttal of the proposed division of the genus Arcobacter into six genera, emended descriptions of Arcobacter anaerophilus and the genus Arcobacter, and an assessment of genus-level boundaries for Epsilonproteobacteria using in silico genomic comparator tools.</title>
        <authorList>
            <person name="On S.L.W."/>
            <person name="Miller W.G."/>
            <person name="Biggs P."/>
            <person name="Cornelius A."/>
            <person name="Vandamme P."/>
        </authorList>
    </citation>
    <scope>NUCLEOTIDE SEQUENCE [LARGE SCALE GENOMIC DNA]</scope>
    <source>
        <strain evidence="6 7">CCUG 56899</strain>
    </source>
</reference>
<dbReference type="InterPro" id="IPR039424">
    <property type="entry name" value="SBP_5"/>
</dbReference>
<feature type="chain" id="PRO_5022968220" evidence="4">
    <location>
        <begin position="23"/>
        <end position="549"/>
    </location>
</feature>
<evidence type="ECO:0000256" key="2">
    <source>
        <dbReference type="ARBA" id="ARBA00022448"/>
    </source>
</evidence>
<organism evidence="6 7">
    <name type="scientific">Arcobacter porcinus</name>
    <dbReference type="NCBI Taxonomy" id="1935204"/>
    <lineage>
        <taxon>Bacteria</taxon>
        <taxon>Pseudomonadati</taxon>
        <taxon>Campylobacterota</taxon>
        <taxon>Epsilonproteobacteria</taxon>
        <taxon>Campylobacterales</taxon>
        <taxon>Arcobacteraceae</taxon>
        <taxon>Arcobacter</taxon>
    </lineage>
</organism>
<keyword evidence="3 4" id="KW-0732">Signal</keyword>
<dbReference type="Proteomes" id="UP000322644">
    <property type="component" value="Chromosome"/>
</dbReference>
<dbReference type="RefSeq" id="WP_066246641.1">
    <property type="nucleotide sequence ID" value="NZ_CP036246.2"/>
</dbReference>
<evidence type="ECO:0000256" key="1">
    <source>
        <dbReference type="ARBA" id="ARBA00005695"/>
    </source>
</evidence>
<dbReference type="Pfam" id="PF00496">
    <property type="entry name" value="SBP_bac_5"/>
    <property type="match status" value="1"/>
</dbReference>
<evidence type="ECO:0000259" key="5">
    <source>
        <dbReference type="Pfam" id="PF00496"/>
    </source>
</evidence>
<evidence type="ECO:0000256" key="4">
    <source>
        <dbReference type="SAM" id="SignalP"/>
    </source>
</evidence>
<dbReference type="PANTHER" id="PTHR30290">
    <property type="entry name" value="PERIPLASMIC BINDING COMPONENT OF ABC TRANSPORTER"/>
    <property type="match status" value="1"/>
</dbReference>
<feature type="domain" description="Solute-binding protein family 5" evidence="5">
    <location>
        <begin position="77"/>
        <end position="440"/>
    </location>
</feature>
<dbReference type="Gene3D" id="3.40.190.10">
    <property type="entry name" value="Periplasmic binding protein-like II"/>
    <property type="match status" value="1"/>
</dbReference>
<dbReference type="EMBL" id="CP036246">
    <property type="protein sequence ID" value="QEP40706.1"/>
    <property type="molecule type" value="Genomic_DNA"/>
</dbReference>
<evidence type="ECO:0000313" key="6">
    <source>
        <dbReference type="EMBL" id="QEP40706.1"/>
    </source>
</evidence>
<gene>
    <name evidence="6" type="ORF">APORC_1106</name>
</gene>
<dbReference type="PANTHER" id="PTHR30290:SF9">
    <property type="entry name" value="OLIGOPEPTIDE-BINDING PROTEIN APPA"/>
    <property type="match status" value="1"/>
</dbReference>
<dbReference type="KEGG" id="apoc:APORC_1106"/>
<dbReference type="InterPro" id="IPR023765">
    <property type="entry name" value="SBP_5_CS"/>
</dbReference>
<dbReference type="InterPro" id="IPR000914">
    <property type="entry name" value="SBP_5_dom"/>
</dbReference>
<comment type="similarity">
    <text evidence="1">Belongs to the bacterial solute-binding protein 5 family.</text>
</comment>
<keyword evidence="2" id="KW-0813">Transport</keyword>
<evidence type="ECO:0000256" key="3">
    <source>
        <dbReference type="ARBA" id="ARBA00022729"/>
    </source>
</evidence>
<dbReference type="PROSITE" id="PS01040">
    <property type="entry name" value="SBP_BACTERIAL_5"/>
    <property type="match status" value="1"/>
</dbReference>
<dbReference type="SUPFAM" id="SSF53850">
    <property type="entry name" value="Periplasmic binding protein-like II"/>
    <property type="match status" value="1"/>
</dbReference>
<dbReference type="Gene3D" id="3.10.105.10">
    <property type="entry name" value="Dipeptide-binding Protein, Domain 3"/>
    <property type="match status" value="1"/>
</dbReference>
<name>A0A5C2HCL9_9BACT</name>
<dbReference type="Gene3D" id="3.90.76.10">
    <property type="entry name" value="Dipeptide-binding Protein, Domain 1"/>
    <property type="match status" value="1"/>
</dbReference>
<protein>
    <submittedName>
        <fullName evidence="6">Putative periplasmic binding protein</fullName>
    </submittedName>
</protein>
<sequence length="549" mass="64912">MFKKLFLILFLSSFLFSSEYIADNLEFREDSSIKNRASKLHPNSHINIFLPSLPYSYVAKATNSGLLRTYDNKNGWVYDLAESHERLDDFTYIFTLRDNLKFQDGDDFTIDDVIYNLEFFKNNPYLYTNIDKVSFDIFKLDNKRIKIVLKSKYELFLNDLAAIYFYKKEYIEKYNPVGKYTGTANKASGAYSMGPYILKEGFAIGDKHTEKLELIANPYYWDKRFPKIKRITVYTQLDVNKAIEDITKNEGKLDFMPIPFNKKFEIILSKYSKLIISKSTDNFIIFFNLINGNKKLENDIVRVALNQALNQENLLNFVYKNEGRISPFTASINYDIVEQVANDFEIKEKNFTQDELKTLLNGIKLNIFTQDRFLFLLKGIEFQLKKYGVEFNYTITRSEKDIYQELLTTSKNKNKKDWDLLVWGDDDWYGQNPWSVFFIYKHGSAWSTIPKDEFMQKNIQSFFITKAHTKEYKNIVKNILHREREKAYTLRVPSLNNVFALNKELIFKPYRGGVIPLWEMEVSTNHWSIRGDKKYDKELEKPIKPKRIK</sequence>